<protein>
    <submittedName>
        <fullName evidence="1">Uncharacterized protein</fullName>
    </submittedName>
</protein>
<gene>
    <name evidence="1" type="ORF">LLCLJKAH_00303</name>
</gene>
<sequence length="146" mass="16028">MTTLSVVIGRFGVPNRNGRIFKIDEASLRSRLDELVGKTIGEVSQNEISQEMAQLGDFADAICRAETVDVSKGAGILTGYQIDCDQNNNLIVTGNVVPSPRLQNLLERDPNPTFGIRGITRSLDSGQKAHEILKIISFDYLPPTER</sequence>
<reference evidence="1 2" key="1">
    <citation type="submission" date="2020-09" db="EMBL/GenBank/DDBJ databases">
        <authorList>
            <person name="Jameson E."/>
        </authorList>
    </citation>
    <scope>NUCLEOTIDE SEQUENCE [LARGE SCALE GENOMIC DNA]</scope>
</reference>
<organism evidence="1 2">
    <name type="scientific">Klebsiella phage vB_KvM-Eowyn</name>
    <dbReference type="NCBI Taxonomy" id="2762819"/>
    <lineage>
        <taxon>Viruses</taxon>
        <taxon>Duplodnaviria</taxon>
        <taxon>Heunggongvirae</taxon>
        <taxon>Uroviricota</taxon>
        <taxon>Caudoviricetes</taxon>
        <taxon>Chimalliviridae</taxon>
        <taxon>Eowynvirus</taxon>
        <taxon>Eowynvirus eowyn</taxon>
    </lineage>
</organism>
<keyword evidence="2" id="KW-1185">Reference proteome</keyword>
<proteinExistence type="predicted"/>
<evidence type="ECO:0000313" key="2">
    <source>
        <dbReference type="Proteomes" id="UP000596247"/>
    </source>
</evidence>
<name>A0A7R8MJR3_9CAUD</name>
<accession>A0A7R8MJR3</accession>
<dbReference type="EMBL" id="LR881104">
    <property type="protein sequence ID" value="CAD5236292.1"/>
    <property type="molecule type" value="Genomic_DNA"/>
</dbReference>
<evidence type="ECO:0000313" key="1">
    <source>
        <dbReference type="EMBL" id="CAD5236292.1"/>
    </source>
</evidence>
<dbReference type="Proteomes" id="UP000596247">
    <property type="component" value="Chromosome"/>
</dbReference>